<dbReference type="SUPFAM" id="SSF56770">
    <property type="entry name" value="HydA/Nqo6-like"/>
    <property type="match status" value="1"/>
</dbReference>
<keyword evidence="3" id="KW-0408">Iron</keyword>
<gene>
    <name evidence="5" type="primary">mvhG</name>
    <name evidence="5" type="ORF">THIOM_004287</name>
</gene>
<keyword evidence="2" id="KW-0560">Oxidoreductase</keyword>
<evidence type="ECO:0000256" key="2">
    <source>
        <dbReference type="ARBA" id="ARBA00023002"/>
    </source>
</evidence>
<dbReference type="PANTHER" id="PTHR42845:SF2">
    <property type="entry name" value="F420-NON-REDUCING HYDROGENASE VHU SUBUNIT G"/>
    <property type="match status" value="1"/>
</dbReference>
<keyword evidence="6" id="KW-1185">Reference proteome</keyword>
<evidence type="ECO:0000256" key="3">
    <source>
        <dbReference type="ARBA" id="ARBA00023291"/>
    </source>
</evidence>
<reference evidence="5 6" key="1">
    <citation type="submission" date="2016-05" db="EMBL/GenBank/DDBJ databases">
        <title>Single-cell genome of chain-forming Candidatus Thiomargarita nelsonii and comparison to other large sulfur-oxidizing bacteria.</title>
        <authorList>
            <person name="Winkel M."/>
            <person name="Salman V."/>
            <person name="Woyke T."/>
            <person name="Schulz-Vogt H."/>
            <person name="Richter M."/>
            <person name="Flood B."/>
            <person name="Bailey J."/>
            <person name="Amann R."/>
            <person name="Mussmann M."/>
        </authorList>
    </citation>
    <scope>NUCLEOTIDE SEQUENCE [LARGE SCALE GENOMIC DNA]</scope>
    <source>
        <strain evidence="5 6">THI036</strain>
    </source>
</reference>
<evidence type="ECO:0000313" key="5">
    <source>
        <dbReference type="EMBL" id="OAD20035.1"/>
    </source>
</evidence>
<dbReference type="Pfam" id="PF01058">
    <property type="entry name" value="Oxidored_q6"/>
    <property type="match status" value="1"/>
</dbReference>
<dbReference type="Gene3D" id="3.40.50.700">
    <property type="entry name" value="NADH:ubiquinone oxidoreductase-like, 20kDa subunit"/>
    <property type="match status" value="1"/>
</dbReference>
<dbReference type="InterPro" id="IPR037024">
    <property type="entry name" value="NiFe_Hase_small_N_sf"/>
</dbReference>
<name>A0A0A6P123_9GAMM</name>
<keyword evidence="3" id="KW-0411">Iron-sulfur</keyword>
<organism evidence="5 6">
    <name type="scientific">Candidatus Thiomargarita nelsonii</name>
    <dbReference type="NCBI Taxonomy" id="1003181"/>
    <lineage>
        <taxon>Bacteria</taxon>
        <taxon>Pseudomonadati</taxon>
        <taxon>Pseudomonadota</taxon>
        <taxon>Gammaproteobacteria</taxon>
        <taxon>Thiotrichales</taxon>
        <taxon>Thiotrichaceae</taxon>
        <taxon>Thiomargarita</taxon>
    </lineage>
</organism>
<keyword evidence="3" id="KW-0479">Metal-binding</keyword>
<comment type="cofactor">
    <cofactor evidence="1">
        <name>[3Fe-4S] cluster</name>
        <dbReference type="ChEBI" id="CHEBI:21137"/>
    </cofactor>
</comment>
<accession>A0A0A6P123</accession>
<dbReference type="AlphaFoldDB" id="A0A0A6P123"/>
<proteinExistence type="predicted"/>
<dbReference type="GO" id="GO:0051538">
    <property type="term" value="F:3 iron, 4 sulfur cluster binding"/>
    <property type="evidence" value="ECO:0007669"/>
    <property type="project" value="UniProtKB-KW"/>
</dbReference>
<keyword evidence="3" id="KW-0003">3Fe-4S</keyword>
<comment type="caution">
    <text evidence="5">The sequence shown here is derived from an EMBL/GenBank/DDBJ whole genome shotgun (WGS) entry which is preliminary data.</text>
</comment>
<dbReference type="PANTHER" id="PTHR42845">
    <property type="entry name" value="COENZYME F420-REDUCING HYDROGENASE, GAMMA SUBUNIT"/>
    <property type="match status" value="1"/>
</dbReference>
<evidence type="ECO:0000256" key="1">
    <source>
        <dbReference type="ARBA" id="ARBA00001927"/>
    </source>
</evidence>
<sequence>MPKAKLSIEWLSGCSGCEVAFADLHEDLPKVLKDEVELVRLPILLDTKEYVSADIGMITGSIRTEHDIKAAHAMRESCETIIAFGTCPVYGGPHGGGYAHTTKELLDRSFIKNPTTRTTESPCHVPQLLDESRTLDSEIDVDIYMPGCPPHPAFIIEGLRGLLQGRVPKIGQQNVCAECSRNMEKTDITTIRRSYEVKFNSHLCFLSQGCLCFGSVALDRCRKAPCPTAGVPCFACGGPSMPVILEPQMDIWTLVAERMAHLTNIPKEDIINEIKKQAKTHYAYAMVSPIFRHKPTSLLRKWVQQSQNVEKGD</sequence>
<dbReference type="EMBL" id="LUTY01002573">
    <property type="protein sequence ID" value="OAD20035.1"/>
    <property type="molecule type" value="Genomic_DNA"/>
</dbReference>
<evidence type="ECO:0000313" key="6">
    <source>
        <dbReference type="Proteomes" id="UP000076962"/>
    </source>
</evidence>
<protein>
    <submittedName>
        <fullName evidence="5">Nickel-dependent methyl viologen-reducing hydrogenase, small subunit</fullName>
    </submittedName>
</protein>
<dbReference type="InterPro" id="IPR006137">
    <property type="entry name" value="NADH_UbQ_OxRdtase-like_20kDa"/>
</dbReference>
<evidence type="ECO:0000259" key="4">
    <source>
        <dbReference type="Pfam" id="PF01058"/>
    </source>
</evidence>
<dbReference type="Proteomes" id="UP000076962">
    <property type="component" value="Unassembled WGS sequence"/>
</dbReference>
<dbReference type="GO" id="GO:0016491">
    <property type="term" value="F:oxidoreductase activity"/>
    <property type="evidence" value="ECO:0007669"/>
    <property type="project" value="UniProtKB-KW"/>
</dbReference>
<dbReference type="InterPro" id="IPR051349">
    <property type="entry name" value="Hydrogenase_assoc-protein"/>
</dbReference>
<feature type="domain" description="NADH:ubiquinone oxidoreductase-like 20kDa subunit" evidence="4">
    <location>
        <begin position="14"/>
        <end position="160"/>
    </location>
</feature>